<feature type="domain" description="C2H2-type" evidence="12">
    <location>
        <begin position="269"/>
        <end position="296"/>
    </location>
</feature>
<evidence type="ECO:0000256" key="8">
    <source>
        <dbReference type="ARBA" id="ARBA00023125"/>
    </source>
</evidence>
<dbReference type="PANTHER" id="PTHR16515:SF49">
    <property type="entry name" value="GASTRULA ZINC FINGER PROTEIN XLCGF49.1-LIKE-RELATED"/>
    <property type="match status" value="1"/>
</dbReference>
<dbReference type="FunFam" id="3.30.160.60:FF:000446">
    <property type="entry name" value="Zinc finger protein"/>
    <property type="match status" value="1"/>
</dbReference>
<keyword evidence="14" id="KW-1185">Reference proteome</keyword>
<evidence type="ECO:0000313" key="13">
    <source>
        <dbReference type="EMBL" id="RZB40821.1"/>
    </source>
</evidence>
<keyword evidence="5 11" id="KW-0863">Zinc-finger</keyword>
<dbReference type="InterPro" id="IPR036236">
    <property type="entry name" value="Znf_C2H2_sf"/>
</dbReference>
<evidence type="ECO:0000256" key="11">
    <source>
        <dbReference type="PROSITE-ProRule" id="PRU00042"/>
    </source>
</evidence>
<dbReference type="GO" id="GO:0010468">
    <property type="term" value="P:regulation of gene expression"/>
    <property type="evidence" value="ECO:0007669"/>
    <property type="project" value="TreeGrafter"/>
</dbReference>
<dbReference type="PROSITE" id="PS00028">
    <property type="entry name" value="ZINC_FINGER_C2H2_1"/>
    <property type="match status" value="5"/>
</dbReference>
<comment type="similarity">
    <text evidence="2">Belongs to the krueppel C2H2-type zinc-finger protein family.</text>
</comment>
<dbReference type="InterPro" id="IPR013087">
    <property type="entry name" value="Znf_C2H2_type"/>
</dbReference>
<feature type="domain" description="C2H2-type" evidence="12">
    <location>
        <begin position="175"/>
        <end position="202"/>
    </location>
</feature>
<keyword evidence="9" id="KW-0804">Transcription</keyword>
<dbReference type="STRING" id="1661398.A0A482VCH9"/>
<keyword evidence="4" id="KW-0677">Repeat</keyword>
<dbReference type="Pfam" id="PF00096">
    <property type="entry name" value="zf-C2H2"/>
    <property type="match status" value="4"/>
</dbReference>
<comment type="caution">
    <text evidence="13">The sequence shown here is derived from an EMBL/GenBank/DDBJ whole genome shotgun (WGS) entry which is preliminary data.</text>
</comment>
<dbReference type="Proteomes" id="UP000292052">
    <property type="component" value="Unassembled WGS sequence"/>
</dbReference>
<organism evidence="13 14">
    <name type="scientific">Asbolus verrucosus</name>
    <name type="common">Desert ironclad beetle</name>
    <dbReference type="NCBI Taxonomy" id="1661398"/>
    <lineage>
        <taxon>Eukaryota</taxon>
        <taxon>Metazoa</taxon>
        <taxon>Ecdysozoa</taxon>
        <taxon>Arthropoda</taxon>
        <taxon>Hexapoda</taxon>
        <taxon>Insecta</taxon>
        <taxon>Pterygota</taxon>
        <taxon>Neoptera</taxon>
        <taxon>Endopterygota</taxon>
        <taxon>Coleoptera</taxon>
        <taxon>Polyphaga</taxon>
        <taxon>Cucujiformia</taxon>
        <taxon>Tenebrionidae</taxon>
        <taxon>Pimeliinae</taxon>
        <taxon>Asbolus</taxon>
    </lineage>
</organism>
<dbReference type="FunFam" id="3.30.160.60:FF:000608">
    <property type="entry name" value="zinc finger protein 286A isoform X1"/>
    <property type="match status" value="1"/>
</dbReference>
<dbReference type="AlphaFoldDB" id="A0A482VCH9"/>
<protein>
    <submittedName>
        <fullName evidence="13">Gastrula zinc finger protein XlCGF57.1</fullName>
    </submittedName>
</protein>
<evidence type="ECO:0000256" key="10">
    <source>
        <dbReference type="ARBA" id="ARBA00023242"/>
    </source>
</evidence>
<keyword evidence="6" id="KW-0862">Zinc</keyword>
<gene>
    <name evidence="13" type="ORF">BDFB_011717</name>
</gene>
<dbReference type="GO" id="GO:0005634">
    <property type="term" value="C:nucleus"/>
    <property type="evidence" value="ECO:0007669"/>
    <property type="project" value="UniProtKB-SubCell"/>
</dbReference>
<evidence type="ECO:0000256" key="5">
    <source>
        <dbReference type="ARBA" id="ARBA00022771"/>
    </source>
</evidence>
<feature type="non-terminal residue" evidence="13">
    <location>
        <position position="1"/>
    </location>
</feature>
<proteinExistence type="inferred from homology"/>
<comment type="subcellular location">
    <subcellularLocation>
        <location evidence="1">Nucleus</location>
    </subcellularLocation>
</comment>
<evidence type="ECO:0000256" key="4">
    <source>
        <dbReference type="ARBA" id="ARBA00022737"/>
    </source>
</evidence>
<sequence length="329" mass="37770">QQLSETLNEQQTKEELQGQLHFPENIANVVIEEGITAEFVAYSENDETVVEVKHDLYTIETSTEVEQVEQVKTEQFRDQQQKLKYQCTKCDESFSLKVDLKVHMMSHPKDLDHVCHVCNKGFPESRILKRHLKIHLDKKPHQCDQCNMSFAESSNLSKHKKKHTGELRNITGKPHLCSVCGRAFKWASSLSKHMKYHTGHKLLSCDFCGKQYVEVSNNTPFLYLSVRKTKPSPKFTNPYKITYRGTAVYLRRSSSLKVHVRGHSVEKPFICKLCGKGFTQSVLFQQHLTSHATVDDKNQIAKIETVQVRELMNADESIHTLQVQTVASL</sequence>
<feature type="domain" description="C2H2-type" evidence="12">
    <location>
        <begin position="85"/>
        <end position="112"/>
    </location>
</feature>
<evidence type="ECO:0000256" key="2">
    <source>
        <dbReference type="ARBA" id="ARBA00006991"/>
    </source>
</evidence>
<reference evidence="13 14" key="1">
    <citation type="submission" date="2017-03" db="EMBL/GenBank/DDBJ databases">
        <title>Genome of the blue death feigning beetle - Asbolus verrucosus.</title>
        <authorList>
            <person name="Rider S.D."/>
        </authorList>
    </citation>
    <scope>NUCLEOTIDE SEQUENCE [LARGE SCALE GENOMIC DNA]</scope>
    <source>
        <strain evidence="13">Butters</strain>
        <tissue evidence="13">Head and leg muscle</tissue>
    </source>
</reference>
<dbReference type="PROSITE" id="PS50157">
    <property type="entry name" value="ZINC_FINGER_C2H2_2"/>
    <property type="match status" value="5"/>
</dbReference>
<evidence type="ECO:0000256" key="7">
    <source>
        <dbReference type="ARBA" id="ARBA00023015"/>
    </source>
</evidence>
<keyword evidence="7" id="KW-0805">Transcription regulation</keyword>
<dbReference type="InterPro" id="IPR050331">
    <property type="entry name" value="Zinc_finger"/>
</dbReference>
<evidence type="ECO:0000256" key="9">
    <source>
        <dbReference type="ARBA" id="ARBA00023163"/>
    </source>
</evidence>
<evidence type="ECO:0000256" key="3">
    <source>
        <dbReference type="ARBA" id="ARBA00022723"/>
    </source>
</evidence>
<keyword evidence="3" id="KW-0479">Metal-binding</keyword>
<dbReference type="GO" id="GO:0008270">
    <property type="term" value="F:zinc ion binding"/>
    <property type="evidence" value="ECO:0007669"/>
    <property type="project" value="UniProtKB-KW"/>
</dbReference>
<keyword evidence="8" id="KW-0238">DNA-binding</keyword>
<evidence type="ECO:0000313" key="14">
    <source>
        <dbReference type="Proteomes" id="UP000292052"/>
    </source>
</evidence>
<dbReference type="SUPFAM" id="SSF57667">
    <property type="entry name" value="beta-beta-alpha zinc fingers"/>
    <property type="match status" value="4"/>
</dbReference>
<dbReference type="OrthoDB" id="8117402at2759"/>
<dbReference type="PANTHER" id="PTHR16515">
    <property type="entry name" value="PR DOMAIN ZINC FINGER PROTEIN"/>
    <property type="match status" value="1"/>
</dbReference>
<accession>A0A482VCH9</accession>
<feature type="domain" description="C2H2-type" evidence="12">
    <location>
        <begin position="113"/>
        <end position="140"/>
    </location>
</feature>
<evidence type="ECO:0000256" key="6">
    <source>
        <dbReference type="ARBA" id="ARBA00022833"/>
    </source>
</evidence>
<dbReference type="FunFam" id="3.30.160.60:FF:000110">
    <property type="entry name" value="Zinc finger protein-like"/>
    <property type="match status" value="1"/>
</dbReference>
<dbReference type="EMBL" id="QDEB01115633">
    <property type="protein sequence ID" value="RZB40821.1"/>
    <property type="molecule type" value="Genomic_DNA"/>
</dbReference>
<name>A0A482VCH9_ASBVE</name>
<keyword evidence="10" id="KW-0539">Nucleus</keyword>
<dbReference type="Gene3D" id="3.30.160.60">
    <property type="entry name" value="Classic Zinc Finger"/>
    <property type="match status" value="6"/>
</dbReference>
<dbReference type="GO" id="GO:0003677">
    <property type="term" value="F:DNA binding"/>
    <property type="evidence" value="ECO:0007669"/>
    <property type="project" value="UniProtKB-KW"/>
</dbReference>
<dbReference type="SMART" id="SM00355">
    <property type="entry name" value="ZnF_C2H2"/>
    <property type="match status" value="5"/>
</dbReference>
<evidence type="ECO:0000259" key="12">
    <source>
        <dbReference type="PROSITE" id="PS50157"/>
    </source>
</evidence>
<evidence type="ECO:0000256" key="1">
    <source>
        <dbReference type="ARBA" id="ARBA00004123"/>
    </source>
</evidence>
<dbReference type="FunFam" id="3.30.160.60:FF:000882">
    <property type="entry name" value="Predicted gene, 21060"/>
    <property type="match status" value="1"/>
</dbReference>
<feature type="domain" description="C2H2-type" evidence="12">
    <location>
        <begin position="141"/>
        <end position="168"/>
    </location>
</feature>